<dbReference type="Gene3D" id="1.10.357.10">
    <property type="entry name" value="Tetracycline Repressor, domain 2"/>
    <property type="match status" value="1"/>
</dbReference>
<reference evidence="4 5" key="1">
    <citation type="submission" date="2023-07" db="EMBL/GenBank/DDBJ databases">
        <title>Sequencing the genomes of 1000 actinobacteria strains.</title>
        <authorList>
            <person name="Klenk H.-P."/>
        </authorList>
    </citation>
    <scope>NUCLEOTIDE SEQUENCE [LARGE SCALE GENOMIC DNA]</scope>
    <source>
        <strain evidence="4 5">DSM 14555</strain>
    </source>
</reference>
<dbReference type="SUPFAM" id="SSF46689">
    <property type="entry name" value="Homeodomain-like"/>
    <property type="match status" value="1"/>
</dbReference>
<gene>
    <name evidence="4" type="ORF">JOE69_003019</name>
</gene>
<dbReference type="PROSITE" id="PS50977">
    <property type="entry name" value="HTH_TETR_2"/>
    <property type="match status" value="1"/>
</dbReference>
<dbReference type="RefSeq" id="WP_309800071.1">
    <property type="nucleotide sequence ID" value="NZ_BAAAHY010000004.1"/>
</dbReference>
<keyword evidence="1 2" id="KW-0238">DNA-binding</keyword>
<dbReference type="InterPro" id="IPR009057">
    <property type="entry name" value="Homeodomain-like_sf"/>
</dbReference>
<evidence type="ECO:0000259" key="3">
    <source>
        <dbReference type="PROSITE" id="PS50977"/>
    </source>
</evidence>
<dbReference type="PANTHER" id="PTHR30055:SF153">
    <property type="entry name" value="HTH-TYPE TRANSCRIPTIONAL REPRESSOR RV3405C"/>
    <property type="match status" value="1"/>
</dbReference>
<evidence type="ECO:0000256" key="2">
    <source>
        <dbReference type="PROSITE-ProRule" id="PRU00335"/>
    </source>
</evidence>
<feature type="domain" description="HTH tetR-type" evidence="3">
    <location>
        <begin position="14"/>
        <end position="74"/>
    </location>
</feature>
<proteinExistence type="predicted"/>
<dbReference type="InterPro" id="IPR001647">
    <property type="entry name" value="HTH_TetR"/>
</dbReference>
<dbReference type="Proteomes" id="UP001185069">
    <property type="component" value="Unassembled WGS sequence"/>
</dbReference>
<dbReference type="EMBL" id="JAVDQF010000001">
    <property type="protein sequence ID" value="MDR6270781.1"/>
    <property type="molecule type" value="Genomic_DNA"/>
</dbReference>
<evidence type="ECO:0000313" key="4">
    <source>
        <dbReference type="EMBL" id="MDR6270781.1"/>
    </source>
</evidence>
<organism evidence="4 5">
    <name type="scientific">Arthrobacter russicus</name>
    <dbReference type="NCBI Taxonomy" id="172040"/>
    <lineage>
        <taxon>Bacteria</taxon>
        <taxon>Bacillati</taxon>
        <taxon>Actinomycetota</taxon>
        <taxon>Actinomycetes</taxon>
        <taxon>Micrococcales</taxon>
        <taxon>Micrococcaceae</taxon>
        <taxon>Arthrobacter</taxon>
    </lineage>
</organism>
<dbReference type="PANTHER" id="PTHR30055">
    <property type="entry name" value="HTH-TYPE TRANSCRIPTIONAL REGULATOR RUTR"/>
    <property type="match status" value="1"/>
</dbReference>
<evidence type="ECO:0000313" key="5">
    <source>
        <dbReference type="Proteomes" id="UP001185069"/>
    </source>
</evidence>
<dbReference type="Gene3D" id="1.10.10.60">
    <property type="entry name" value="Homeodomain-like"/>
    <property type="match status" value="1"/>
</dbReference>
<keyword evidence="5" id="KW-1185">Reference proteome</keyword>
<dbReference type="Pfam" id="PF00440">
    <property type="entry name" value="TetR_N"/>
    <property type="match status" value="1"/>
</dbReference>
<dbReference type="InterPro" id="IPR050109">
    <property type="entry name" value="HTH-type_TetR-like_transc_reg"/>
</dbReference>
<feature type="DNA-binding region" description="H-T-H motif" evidence="2">
    <location>
        <begin position="37"/>
        <end position="56"/>
    </location>
</feature>
<name>A0ABU1JG01_9MICC</name>
<comment type="caution">
    <text evidence="4">The sequence shown here is derived from an EMBL/GenBank/DDBJ whole genome shotgun (WGS) entry which is preliminary data.</text>
</comment>
<sequence length="202" mass="21684">MESQSTSVSSGNRSGAVDRILDATRAAVILHGVRRTTVQDIAARAGISRMTFYRQLGSVDHAVLQTLTREFRNAVAAATGHATGGTGRDRLVSFVLEGVRLYAADEMVASILERDPELLIPYLTDRFGASQELILAALAPLLAAGVADGSIAARSATGTMVLLIMQAVALPARILEARAEYRPVLEELELMLHRYLAPEATR</sequence>
<evidence type="ECO:0000256" key="1">
    <source>
        <dbReference type="ARBA" id="ARBA00023125"/>
    </source>
</evidence>
<protein>
    <submittedName>
        <fullName evidence="4">AcrR family transcriptional regulator</fullName>
    </submittedName>
</protein>
<accession>A0ABU1JG01</accession>